<dbReference type="PANTHER" id="PTHR30383">
    <property type="entry name" value="THIOESTERASE 1/PROTEASE 1/LYSOPHOSPHOLIPASE L1"/>
    <property type="match status" value="1"/>
</dbReference>
<dbReference type="Pfam" id="PF08795">
    <property type="entry name" value="DUF1796"/>
    <property type="match status" value="1"/>
</dbReference>
<dbReference type="Proteomes" id="UP000000557">
    <property type="component" value="Chromosome"/>
</dbReference>
<dbReference type="InterPro" id="IPR013783">
    <property type="entry name" value="Ig-like_fold"/>
</dbReference>
<dbReference type="InterPro" id="IPR051532">
    <property type="entry name" value="Ester_Hydrolysis_Enzymes"/>
</dbReference>
<dbReference type="Pfam" id="PF00686">
    <property type="entry name" value="CBM_20"/>
    <property type="match status" value="1"/>
</dbReference>
<dbReference type="HOGENOM" id="CLU_365126_0_0_3"/>
<dbReference type="PhylomeDB" id="Q7NG29"/>
<proteinExistence type="predicted"/>
<dbReference type="GO" id="GO:2001070">
    <property type="term" value="F:starch binding"/>
    <property type="evidence" value="ECO:0007669"/>
    <property type="project" value="InterPro"/>
</dbReference>
<feature type="domain" description="CBM20" evidence="1">
    <location>
        <begin position="81"/>
        <end position="196"/>
    </location>
</feature>
<dbReference type="Gene3D" id="2.60.40.10">
    <property type="entry name" value="Immunoglobulins"/>
    <property type="match status" value="1"/>
</dbReference>
<dbReference type="InParanoid" id="Q7NG29"/>
<dbReference type="Pfam" id="PF13472">
    <property type="entry name" value="Lipase_GDSL_2"/>
    <property type="match status" value="1"/>
</dbReference>
<sequence>MGFSRRSAGIMPGLQPHIEGPVVQSAADNKHFFGVGMAFAAERRRVGTCRSLHAAVPTAQTGRDTVEAICTSTIAAPGNALRSEGIPVYRFQLIAHTQIGECIGLVGSAPELGRWDVAKCIRLCTSAKLYPLWRTDAAIKFRSASKGIQSQRVEYKYIRLGPDGSAQWEAIGPDRWVPVASGRRSCVTVDDGAFGYLQPHPFGCAKLPAVAHRSEQGAGLKIVVIGSSVALGYKAWLLEGWASLLGKSLLQKYGHQLVNVSEAGANVGTTAARFAAAVAPERPDVVVISLSLGNEGFAHCPPSERRTGVRRFESGLRRLVQMAQDLGALAILGGVYPHGDYSPEHHRLLWETHLRMAHWGVPVLDWLAAVDDGRGCWKPGISFDPAHPNTIGHRLMYEAIDLRLFCVGKDALEEQKRRFRQRPETPIYLDGLGFRVSGSSGQQRLWIANASPHVYTVDTGWQELQTALRCKAVLTPGVYVAEEAAQGEPAFLAVGDDGAIETTIVVPPGAALEYRHALERYLQDERALLFHDGHLWIVREDEHRFRVINESDHEYNIHPMWPEVRAAFKALPPGVYEDPLDHRAPFRTAMIGHNGLESRVKAPPRSAVSFRYTCELSARRRVAIVPLGDRCAVRMLLYKIGYDGPAFPFDLTRTASIAEVADMVARRFEGMWDPALLCYSPEAGRIYHTRWTGLSFAHEVEATDDALHDLSPVHERMRIRYTARCERFWYTLRSCDEVLFVRTGVADRGGVMDLVEKLEQACEGKPFHLLVLSAQSSQEFSGLPKVGHYDLEFNPDRMYEDPGYWLFCTETMRGILNALDVSSRNLFWCPPTPPQPAPQGLCTMG</sequence>
<dbReference type="SMART" id="SM01065">
    <property type="entry name" value="CBM_2"/>
    <property type="match status" value="1"/>
</dbReference>
<dbReference type="InterPro" id="IPR013830">
    <property type="entry name" value="SGNH_hydro"/>
</dbReference>
<dbReference type="STRING" id="251221.gene:10760855"/>
<dbReference type="eggNOG" id="COG2755">
    <property type="taxonomic scope" value="Bacteria"/>
</dbReference>
<evidence type="ECO:0000259" key="1">
    <source>
        <dbReference type="PROSITE" id="PS51166"/>
    </source>
</evidence>
<evidence type="ECO:0000313" key="3">
    <source>
        <dbReference type="Proteomes" id="UP000000557"/>
    </source>
</evidence>
<dbReference type="EnsemblBacteria" id="BAC91285">
    <property type="protein sequence ID" value="BAC91285"/>
    <property type="gene ID" value="BAC91285"/>
</dbReference>
<keyword evidence="3" id="KW-1185">Reference proteome</keyword>
<dbReference type="CAZy" id="CBM20">
    <property type="family name" value="Carbohydrate-Binding Module Family 20"/>
</dbReference>
<protein>
    <submittedName>
        <fullName evidence="2">Gll3344 protein</fullName>
    </submittedName>
</protein>
<dbReference type="SUPFAM" id="SSF49452">
    <property type="entry name" value="Starch-binding domain-like"/>
    <property type="match status" value="1"/>
</dbReference>
<reference evidence="2 3" key="2">
    <citation type="journal article" date="2003" name="DNA Res.">
        <title>Complete genome structure of Gloeobacter violaceus PCC 7421, a cyanobacterium that lacks thylakoids (supplement).</title>
        <authorList>
            <person name="Nakamura Y."/>
            <person name="Kaneko T."/>
            <person name="Sato S."/>
            <person name="Mimuro M."/>
            <person name="Miyashita H."/>
            <person name="Tsuchiya T."/>
            <person name="Sasamoto S."/>
            <person name="Watanabe A."/>
            <person name="Kawashima K."/>
            <person name="Kishida Y."/>
            <person name="Kiyokawa C."/>
            <person name="Kohara M."/>
            <person name="Matsumoto M."/>
            <person name="Matsuno A."/>
            <person name="Nakazaki N."/>
            <person name="Shimpo S."/>
            <person name="Takeuchi C."/>
            <person name="Yamada M."/>
            <person name="Tabata S."/>
        </authorList>
    </citation>
    <scope>NUCLEOTIDE SEQUENCE [LARGE SCALE GENOMIC DNA]</scope>
    <source>
        <strain evidence="3">ATCC 29082 / PCC 7421</strain>
    </source>
</reference>
<dbReference type="InterPro" id="IPR013784">
    <property type="entry name" value="Carb-bd-like_fold"/>
</dbReference>
<dbReference type="PANTHER" id="PTHR30383:SF5">
    <property type="entry name" value="SGNH HYDROLASE-TYPE ESTERASE DOMAIN-CONTAINING PROTEIN"/>
    <property type="match status" value="1"/>
</dbReference>
<dbReference type="InterPro" id="IPR002044">
    <property type="entry name" value="CBM20"/>
</dbReference>
<dbReference type="PATRIC" id="fig|251221.4.peg.3375"/>
<dbReference type="PROSITE" id="PS51166">
    <property type="entry name" value="CBM20"/>
    <property type="match status" value="1"/>
</dbReference>
<dbReference type="KEGG" id="gvi:gll3344"/>
<dbReference type="GO" id="GO:0004622">
    <property type="term" value="F:phosphatidylcholine lysophospholipase activity"/>
    <property type="evidence" value="ECO:0000318"/>
    <property type="project" value="GO_Central"/>
</dbReference>
<dbReference type="CDD" id="cd05467">
    <property type="entry name" value="CBM20"/>
    <property type="match status" value="1"/>
</dbReference>
<accession>Q7NG29</accession>
<dbReference type="AlphaFoldDB" id="Q7NG29"/>
<dbReference type="CDD" id="cd00229">
    <property type="entry name" value="SGNH_hydrolase"/>
    <property type="match status" value="1"/>
</dbReference>
<dbReference type="InterPro" id="IPR014903">
    <property type="entry name" value="DUF1796"/>
</dbReference>
<dbReference type="EMBL" id="BA000045">
    <property type="protein sequence ID" value="BAC91285.1"/>
    <property type="molecule type" value="Genomic_DNA"/>
</dbReference>
<dbReference type="Gene3D" id="3.40.50.1110">
    <property type="entry name" value="SGNH hydrolase"/>
    <property type="match status" value="1"/>
</dbReference>
<reference evidence="2 3" key="1">
    <citation type="journal article" date="2003" name="DNA Res.">
        <title>Complete genome structure of Gloeobacter violaceus PCC 7421, a cyanobacterium that lacks thylakoids.</title>
        <authorList>
            <person name="Nakamura Y."/>
            <person name="Kaneko T."/>
            <person name="Sato S."/>
            <person name="Mimuro M."/>
            <person name="Miyashita H."/>
            <person name="Tsuchiya T."/>
            <person name="Sasamoto S."/>
            <person name="Watanabe A."/>
            <person name="Kawashima K."/>
            <person name="Kishida Y."/>
            <person name="Kiyokawa C."/>
            <person name="Kohara M."/>
            <person name="Matsumoto M."/>
            <person name="Matsuno A."/>
            <person name="Nakazaki N."/>
            <person name="Shimpo S."/>
            <person name="Takeuchi C."/>
            <person name="Yamada M."/>
            <person name="Tabata S."/>
        </authorList>
    </citation>
    <scope>NUCLEOTIDE SEQUENCE [LARGE SCALE GENOMIC DNA]</scope>
    <source>
        <strain evidence="3">ATCC 29082 / PCC 7421</strain>
    </source>
</reference>
<organism evidence="2 3">
    <name type="scientific">Gloeobacter violaceus (strain ATCC 29082 / PCC 7421)</name>
    <dbReference type="NCBI Taxonomy" id="251221"/>
    <lineage>
        <taxon>Bacteria</taxon>
        <taxon>Bacillati</taxon>
        <taxon>Cyanobacteriota</taxon>
        <taxon>Cyanophyceae</taxon>
        <taxon>Gloeobacterales</taxon>
        <taxon>Gloeobacteraceae</taxon>
        <taxon>Gloeobacter</taxon>
    </lineage>
</organism>
<evidence type="ECO:0000313" key="2">
    <source>
        <dbReference type="EMBL" id="BAC91285.1"/>
    </source>
</evidence>
<dbReference type="InterPro" id="IPR036514">
    <property type="entry name" value="SGNH_hydro_sf"/>
</dbReference>
<dbReference type="OrthoDB" id="9805159at2"/>
<gene>
    <name evidence="2" type="ordered locus">gll3344</name>
</gene>
<dbReference type="SUPFAM" id="SSF52266">
    <property type="entry name" value="SGNH hydrolase"/>
    <property type="match status" value="1"/>
</dbReference>
<name>Q7NG29_GLOVI</name>